<dbReference type="EMBL" id="JACXAA010000011">
    <property type="protein sequence ID" value="MBD2756271.1"/>
    <property type="molecule type" value="Genomic_DNA"/>
</dbReference>
<organism evidence="1 2">
    <name type="scientific">Spirosoma validum</name>
    <dbReference type="NCBI Taxonomy" id="2771355"/>
    <lineage>
        <taxon>Bacteria</taxon>
        <taxon>Pseudomonadati</taxon>
        <taxon>Bacteroidota</taxon>
        <taxon>Cytophagia</taxon>
        <taxon>Cytophagales</taxon>
        <taxon>Cytophagaceae</taxon>
        <taxon>Spirosoma</taxon>
    </lineage>
</organism>
<dbReference type="AlphaFoldDB" id="A0A927B6T6"/>
<reference evidence="1" key="1">
    <citation type="submission" date="2020-09" db="EMBL/GenBank/DDBJ databases">
        <authorList>
            <person name="Kim M.K."/>
        </authorList>
    </citation>
    <scope>NUCLEOTIDE SEQUENCE</scope>
    <source>
        <strain evidence="1">BT704</strain>
    </source>
</reference>
<comment type="caution">
    <text evidence="1">The sequence shown here is derived from an EMBL/GenBank/DDBJ whole genome shotgun (WGS) entry which is preliminary data.</text>
</comment>
<dbReference type="Proteomes" id="UP000653797">
    <property type="component" value="Unassembled WGS sequence"/>
</dbReference>
<protein>
    <submittedName>
        <fullName evidence="1">SprT domain-containing protein</fullName>
    </submittedName>
</protein>
<keyword evidence="2" id="KW-1185">Reference proteome</keyword>
<accession>A0A927B6T6</accession>
<sequence>MLSNYVPEASVVYCQQLWQQYQFTFQVARPRRTRLGDFRVLPYNRTQITVNANLNPYAFLITYVHEVAHAAVHSQNKSLRRSHIRPHGPVWQTAFQQLMQPILNEDVFPKAILQPLRQYLLKPAATTYANPALVMALRQVDQPQTTNLSANQVMLRDVSEGRVFQFAKKTFIRGTLRRTRVVCKEVSSGRSYAILAHALVEIIIE</sequence>
<gene>
    <name evidence="1" type="ORF">IC230_25460</name>
</gene>
<evidence type="ECO:0000313" key="1">
    <source>
        <dbReference type="EMBL" id="MBD2756271.1"/>
    </source>
</evidence>
<name>A0A927B6T6_9BACT</name>
<proteinExistence type="predicted"/>
<evidence type="ECO:0000313" key="2">
    <source>
        <dbReference type="Proteomes" id="UP000653797"/>
    </source>
</evidence>